<organism evidence="2 3">
    <name type="scientific">Roridomyces roridus</name>
    <dbReference type="NCBI Taxonomy" id="1738132"/>
    <lineage>
        <taxon>Eukaryota</taxon>
        <taxon>Fungi</taxon>
        <taxon>Dikarya</taxon>
        <taxon>Basidiomycota</taxon>
        <taxon>Agaricomycotina</taxon>
        <taxon>Agaricomycetes</taxon>
        <taxon>Agaricomycetidae</taxon>
        <taxon>Agaricales</taxon>
        <taxon>Marasmiineae</taxon>
        <taxon>Mycenaceae</taxon>
        <taxon>Roridomyces</taxon>
    </lineage>
</organism>
<dbReference type="InterPro" id="IPR011333">
    <property type="entry name" value="SKP1/BTB/POZ_sf"/>
</dbReference>
<name>A0AAD7FCQ3_9AGAR</name>
<gene>
    <name evidence="2" type="ORF">FB45DRAFT_803973</name>
</gene>
<dbReference type="Gene3D" id="3.30.710.10">
    <property type="entry name" value="Potassium Channel Kv1.1, Chain A"/>
    <property type="match status" value="1"/>
</dbReference>
<dbReference type="Proteomes" id="UP001221142">
    <property type="component" value="Unassembled WGS sequence"/>
</dbReference>
<sequence>MDIDAPTHVEATRAEGLWFEDCGLIIQAENTLFRVSRDFLATQSPVFRDMLAIPTPPDAETRDGCPFVRLPDSATDVTVFLKAMVYFDFFEAPPAETTLEILIGVLRMSHKYEVDALRKRALAHLSPLHPTTLEEWEKTPGTNWISGPWAKQLLEKEGIPLIPLARQLSLDWILPVAFYRVCQSAQGGDIINSSILTTQDKILCVEGRHTLTTENSRLFQFLSNPKDVAGCPTPHQCLQNKVESQLVVEVVRTYGGLPLDKWDLETPWRSRLCGVCLAAMKDGLQAAKRDLWDKLPELFELPP</sequence>
<keyword evidence="3" id="KW-1185">Reference proteome</keyword>
<dbReference type="CDD" id="cd18186">
    <property type="entry name" value="BTB_POZ_ZBTB_KLHL-like"/>
    <property type="match status" value="1"/>
</dbReference>
<feature type="domain" description="BTB" evidence="1">
    <location>
        <begin position="22"/>
        <end position="129"/>
    </location>
</feature>
<proteinExistence type="predicted"/>
<comment type="caution">
    <text evidence="2">The sequence shown here is derived from an EMBL/GenBank/DDBJ whole genome shotgun (WGS) entry which is preliminary data.</text>
</comment>
<dbReference type="SMART" id="SM00225">
    <property type="entry name" value="BTB"/>
    <property type="match status" value="1"/>
</dbReference>
<evidence type="ECO:0000313" key="3">
    <source>
        <dbReference type="Proteomes" id="UP001221142"/>
    </source>
</evidence>
<dbReference type="InterPro" id="IPR000210">
    <property type="entry name" value="BTB/POZ_dom"/>
</dbReference>
<protein>
    <recommendedName>
        <fullName evidence="1">BTB domain-containing protein</fullName>
    </recommendedName>
</protein>
<evidence type="ECO:0000259" key="1">
    <source>
        <dbReference type="SMART" id="SM00225"/>
    </source>
</evidence>
<reference evidence="2" key="1">
    <citation type="submission" date="2023-03" db="EMBL/GenBank/DDBJ databases">
        <title>Massive genome expansion in bonnet fungi (Mycena s.s.) driven by repeated elements and novel gene families across ecological guilds.</title>
        <authorList>
            <consortium name="Lawrence Berkeley National Laboratory"/>
            <person name="Harder C.B."/>
            <person name="Miyauchi S."/>
            <person name="Viragh M."/>
            <person name="Kuo A."/>
            <person name="Thoen E."/>
            <person name="Andreopoulos B."/>
            <person name="Lu D."/>
            <person name="Skrede I."/>
            <person name="Drula E."/>
            <person name="Henrissat B."/>
            <person name="Morin E."/>
            <person name="Kohler A."/>
            <person name="Barry K."/>
            <person name="LaButti K."/>
            <person name="Morin E."/>
            <person name="Salamov A."/>
            <person name="Lipzen A."/>
            <person name="Mereny Z."/>
            <person name="Hegedus B."/>
            <person name="Baldrian P."/>
            <person name="Stursova M."/>
            <person name="Weitz H."/>
            <person name="Taylor A."/>
            <person name="Grigoriev I.V."/>
            <person name="Nagy L.G."/>
            <person name="Martin F."/>
            <person name="Kauserud H."/>
        </authorList>
    </citation>
    <scope>NUCLEOTIDE SEQUENCE</scope>
    <source>
        <strain evidence="2">9284</strain>
    </source>
</reference>
<dbReference type="SUPFAM" id="SSF54695">
    <property type="entry name" value="POZ domain"/>
    <property type="match status" value="1"/>
</dbReference>
<accession>A0AAD7FCQ3</accession>
<dbReference type="EMBL" id="JARKIF010000033">
    <property type="protein sequence ID" value="KAJ7611181.1"/>
    <property type="molecule type" value="Genomic_DNA"/>
</dbReference>
<evidence type="ECO:0000313" key="2">
    <source>
        <dbReference type="EMBL" id="KAJ7611181.1"/>
    </source>
</evidence>
<dbReference type="AlphaFoldDB" id="A0AAD7FCQ3"/>